<evidence type="ECO:0000313" key="2">
    <source>
        <dbReference type="EMBL" id="ETS86421.1"/>
    </source>
</evidence>
<organism evidence="2 3">
    <name type="scientific">Pestalotiopsis fici (strain W106-1 / CGMCC3.15140)</name>
    <dbReference type="NCBI Taxonomy" id="1229662"/>
    <lineage>
        <taxon>Eukaryota</taxon>
        <taxon>Fungi</taxon>
        <taxon>Dikarya</taxon>
        <taxon>Ascomycota</taxon>
        <taxon>Pezizomycotina</taxon>
        <taxon>Sordariomycetes</taxon>
        <taxon>Xylariomycetidae</taxon>
        <taxon>Amphisphaeriales</taxon>
        <taxon>Sporocadaceae</taxon>
        <taxon>Pestalotiopsis</taxon>
    </lineage>
</organism>
<name>W3XMC2_PESFW</name>
<dbReference type="OrthoDB" id="10409613at2759"/>
<accession>W3XMC2</accession>
<dbReference type="AlphaFoldDB" id="W3XMC2"/>
<evidence type="ECO:0000256" key="1">
    <source>
        <dbReference type="SAM" id="MobiDB-lite"/>
    </source>
</evidence>
<feature type="compositionally biased region" description="Low complexity" evidence="1">
    <location>
        <begin position="28"/>
        <end position="37"/>
    </location>
</feature>
<dbReference type="KEGG" id="pfy:PFICI_00249"/>
<dbReference type="Proteomes" id="UP000030651">
    <property type="component" value="Unassembled WGS sequence"/>
</dbReference>
<reference evidence="3" key="1">
    <citation type="journal article" date="2015" name="BMC Genomics">
        <title>Genomic and transcriptomic analysis of the endophytic fungus Pestalotiopsis fici reveals its lifestyle and high potential for synthesis of natural products.</title>
        <authorList>
            <person name="Wang X."/>
            <person name="Zhang X."/>
            <person name="Liu L."/>
            <person name="Xiang M."/>
            <person name="Wang W."/>
            <person name="Sun X."/>
            <person name="Che Y."/>
            <person name="Guo L."/>
            <person name="Liu G."/>
            <person name="Guo L."/>
            <person name="Wang C."/>
            <person name="Yin W.B."/>
            <person name="Stadler M."/>
            <person name="Zhang X."/>
            <person name="Liu X."/>
        </authorList>
    </citation>
    <scope>NUCLEOTIDE SEQUENCE [LARGE SCALE GENOMIC DNA]</scope>
    <source>
        <strain evidence="3">W106-1 / CGMCC3.15140</strain>
    </source>
</reference>
<keyword evidence="3" id="KW-1185">Reference proteome</keyword>
<dbReference type="GeneID" id="19265262"/>
<dbReference type="InParanoid" id="W3XMC2"/>
<dbReference type="EMBL" id="KI912109">
    <property type="protein sequence ID" value="ETS86421.1"/>
    <property type="molecule type" value="Genomic_DNA"/>
</dbReference>
<dbReference type="RefSeq" id="XP_007827021.1">
    <property type="nucleotide sequence ID" value="XM_007828830.1"/>
</dbReference>
<feature type="compositionally biased region" description="Basic and acidic residues" evidence="1">
    <location>
        <begin position="56"/>
        <end position="67"/>
    </location>
</feature>
<proteinExistence type="predicted"/>
<sequence>MSSPTPYASSTYSTSTTYSVDAIKASASSQSAAAPSQKRSLGKKVKSVLTSMGEHPTARYDRKHGLEPKPMYAPVMPVSKI</sequence>
<dbReference type="HOGENOM" id="CLU_2574614_0_0_1"/>
<gene>
    <name evidence="2" type="ORF">PFICI_00249</name>
</gene>
<protein>
    <submittedName>
        <fullName evidence="2">Uncharacterized protein</fullName>
    </submittedName>
</protein>
<feature type="region of interest" description="Disordered" evidence="1">
    <location>
        <begin position="28"/>
        <end position="81"/>
    </location>
</feature>
<evidence type="ECO:0000313" key="3">
    <source>
        <dbReference type="Proteomes" id="UP000030651"/>
    </source>
</evidence>